<organism evidence="10 11">
    <name type="scientific">Candidatus Criblamydia sequanensis CRIB-18</name>
    <dbReference type="NCBI Taxonomy" id="1437425"/>
    <lineage>
        <taxon>Bacteria</taxon>
        <taxon>Pseudomonadati</taxon>
        <taxon>Chlamydiota</taxon>
        <taxon>Chlamydiia</taxon>
        <taxon>Parachlamydiales</taxon>
        <taxon>Candidatus Criblamydiaceae</taxon>
        <taxon>Candidatus Criblamydia</taxon>
    </lineage>
</organism>
<keyword evidence="6 8" id="KW-1133">Transmembrane helix</keyword>
<reference evidence="10" key="1">
    <citation type="submission" date="2013-12" db="EMBL/GenBank/DDBJ databases">
        <authorList>
            <person name="Linke B."/>
        </authorList>
    </citation>
    <scope>NUCLEOTIDE SEQUENCE [LARGE SCALE GENOMIC DNA]</scope>
    <source>
        <strain evidence="10">CRIB-18</strain>
    </source>
</reference>
<evidence type="ECO:0000259" key="9">
    <source>
        <dbReference type="PROSITE" id="PS51012"/>
    </source>
</evidence>
<dbReference type="InterPro" id="IPR013525">
    <property type="entry name" value="ABC2_TM"/>
</dbReference>
<gene>
    <name evidence="10" type="ORF">CSEC_2284</name>
</gene>
<keyword evidence="7 8" id="KW-0472">Membrane</keyword>
<dbReference type="AlphaFoldDB" id="A0A090D2Z6"/>
<feature type="transmembrane region" description="Helical" evidence="8">
    <location>
        <begin position="26"/>
        <end position="44"/>
    </location>
</feature>
<dbReference type="Pfam" id="PF12698">
    <property type="entry name" value="ABC2_membrane_3"/>
    <property type="match status" value="1"/>
</dbReference>
<comment type="caution">
    <text evidence="10">The sequence shown here is derived from an EMBL/GenBank/DDBJ whole genome shotgun (WGS) entry which is preliminary data.</text>
</comment>
<dbReference type="InterPro" id="IPR051449">
    <property type="entry name" value="ABC-2_transporter_component"/>
</dbReference>
<keyword evidence="5 8" id="KW-0812">Transmembrane</keyword>
<dbReference type="Gene3D" id="3.40.1710.10">
    <property type="entry name" value="abc type-2 transporter like domain"/>
    <property type="match status" value="1"/>
</dbReference>
<feature type="transmembrane region" description="Helical" evidence="8">
    <location>
        <begin position="220"/>
        <end position="245"/>
    </location>
</feature>
<evidence type="ECO:0000256" key="1">
    <source>
        <dbReference type="ARBA" id="ARBA00004651"/>
    </source>
</evidence>
<dbReference type="InterPro" id="IPR047817">
    <property type="entry name" value="ABC2_TM_bact-type"/>
</dbReference>
<keyword evidence="3" id="KW-0813">Transport</keyword>
<evidence type="ECO:0000256" key="2">
    <source>
        <dbReference type="ARBA" id="ARBA00007783"/>
    </source>
</evidence>
<feature type="transmembrane region" description="Helical" evidence="8">
    <location>
        <begin position="175"/>
        <end position="199"/>
    </location>
</feature>
<dbReference type="OrthoDB" id="9776218at2"/>
<keyword evidence="4" id="KW-1003">Cell membrane</keyword>
<comment type="subcellular location">
    <subcellularLocation>
        <location evidence="1">Cell membrane</location>
        <topology evidence="1">Multi-pass membrane protein</topology>
    </subcellularLocation>
</comment>
<reference evidence="10" key="2">
    <citation type="submission" date="2014-09" db="EMBL/GenBank/DDBJ databases">
        <title>Criblamydia sequanensis harbors a mega-plasmid encoding arsenite resistance.</title>
        <authorList>
            <person name="Bertelli C."/>
            <person name="Goesmann A."/>
            <person name="Greub G."/>
        </authorList>
    </citation>
    <scope>NUCLEOTIDE SEQUENCE [LARGE SCALE GENOMIC DNA]</scope>
    <source>
        <strain evidence="10">CRIB-18</strain>
    </source>
</reference>
<feature type="transmembrane region" description="Helical" evidence="8">
    <location>
        <begin position="347"/>
        <end position="365"/>
    </location>
</feature>
<dbReference type="EMBL" id="CCEJ010000013">
    <property type="protein sequence ID" value="CDR35090.1"/>
    <property type="molecule type" value="Genomic_DNA"/>
</dbReference>
<evidence type="ECO:0000313" key="10">
    <source>
        <dbReference type="EMBL" id="CDR35090.1"/>
    </source>
</evidence>
<sequence length="370" mass="41186">MINTRISALVVKELWSLLRDKKSRTVLILPPLVQLLVFAFAATLDVKNVSIGFLNRDSGSLSFDLLQRFRGSPTFQHIYYFSSDEELKEAIDTQKVIAALYLDEEFTKNILAERGASLQSILDGRKSNSSQIVQGYIGRIVDEFANDVRKKLNLSKPVSKIIGINWFNPNLIYSWYTVPSLCAILTMVVSVLVTALSIARERELGTFDQLLVSPLTTYEILLGKTIPAVILAFLEGNLILAAAFFVFDIPFNGHLLLLYPSMLIFILAVVGVGLFISSLSKTQQQAILGSFVFISPSTILSGFATPIENMPLFLQKLTLLNPLRYFLVIVKGVFLKDMGIPVIIENTWPLMLIALVTLTASSLLFKSKLE</sequence>
<feature type="domain" description="ABC transmembrane type-2" evidence="9">
    <location>
        <begin position="134"/>
        <end position="368"/>
    </location>
</feature>
<dbReference type="Proteomes" id="UP000031552">
    <property type="component" value="Unassembled WGS sequence"/>
</dbReference>
<protein>
    <submittedName>
        <fullName evidence="10">ABC-type transporter, permease subunit</fullName>
    </submittedName>
</protein>
<evidence type="ECO:0000256" key="5">
    <source>
        <dbReference type="ARBA" id="ARBA00022692"/>
    </source>
</evidence>
<proteinExistence type="inferred from homology"/>
<dbReference type="PANTHER" id="PTHR30294:SF44">
    <property type="entry name" value="MULTIDRUG ABC TRANSPORTER PERMEASE YBHR-RELATED"/>
    <property type="match status" value="1"/>
</dbReference>
<comment type="similarity">
    <text evidence="2">Belongs to the ABC-2 integral membrane protein family.</text>
</comment>
<keyword evidence="11" id="KW-1185">Reference proteome</keyword>
<evidence type="ECO:0000256" key="4">
    <source>
        <dbReference type="ARBA" id="ARBA00022475"/>
    </source>
</evidence>
<dbReference type="GO" id="GO:0140359">
    <property type="term" value="F:ABC-type transporter activity"/>
    <property type="evidence" value="ECO:0007669"/>
    <property type="project" value="InterPro"/>
</dbReference>
<dbReference type="GO" id="GO:0005886">
    <property type="term" value="C:plasma membrane"/>
    <property type="evidence" value="ECO:0007669"/>
    <property type="project" value="UniProtKB-SubCell"/>
</dbReference>
<evidence type="ECO:0000256" key="8">
    <source>
        <dbReference type="SAM" id="Phobius"/>
    </source>
</evidence>
<feature type="transmembrane region" description="Helical" evidence="8">
    <location>
        <begin position="257"/>
        <end position="279"/>
    </location>
</feature>
<name>A0A090D2Z6_9BACT</name>
<evidence type="ECO:0000256" key="3">
    <source>
        <dbReference type="ARBA" id="ARBA00022448"/>
    </source>
</evidence>
<evidence type="ECO:0000313" key="11">
    <source>
        <dbReference type="Proteomes" id="UP000031552"/>
    </source>
</evidence>
<dbReference type="PANTHER" id="PTHR30294">
    <property type="entry name" value="MEMBRANE COMPONENT OF ABC TRANSPORTER YHHJ-RELATED"/>
    <property type="match status" value="1"/>
</dbReference>
<accession>A0A090D2Z6</accession>
<dbReference type="STRING" id="1437425.CSEC_2284"/>
<evidence type="ECO:0000256" key="7">
    <source>
        <dbReference type="ARBA" id="ARBA00023136"/>
    </source>
</evidence>
<feature type="transmembrane region" description="Helical" evidence="8">
    <location>
        <begin position="286"/>
        <end position="307"/>
    </location>
</feature>
<dbReference type="PROSITE" id="PS51012">
    <property type="entry name" value="ABC_TM2"/>
    <property type="match status" value="1"/>
</dbReference>
<evidence type="ECO:0000256" key="6">
    <source>
        <dbReference type="ARBA" id="ARBA00022989"/>
    </source>
</evidence>
<dbReference type="eggNOG" id="COG0842">
    <property type="taxonomic scope" value="Bacteria"/>
</dbReference>